<organism evidence="12 13">
    <name type="scientific">Sinobacterium caligoides</name>
    <dbReference type="NCBI Taxonomy" id="933926"/>
    <lineage>
        <taxon>Bacteria</taxon>
        <taxon>Pseudomonadati</taxon>
        <taxon>Pseudomonadota</taxon>
        <taxon>Gammaproteobacteria</taxon>
        <taxon>Cellvibrionales</taxon>
        <taxon>Spongiibacteraceae</taxon>
        <taxon>Sinobacterium</taxon>
    </lineage>
</organism>
<dbReference type="GO" id="GO:0015749">
    <property type="term" value="P:monosaccharide transmembrane transport"/>
    <property type="evidence" value="ECO:0007669"/>
    <property type="project" value="UniProtKB-ARBA"/>
</dbReference>
<feature type="domain" description="ABC transporter" evidence="11">
    <location>
        <begin position="6"/>
        <end position="242"/>
    </location>
</feature>
<dbReference type="NCBIfam" id="NF008030">
    <property type="entry name" value="PRK10762.1"/>
    <property type="match status" value="1"/>
</dbReference>
<dbReference type="PROSITE" id="PS50893">
    <property type="entry name" value="ABC_TRANSPORTER_2"/>
    <property type="match status" value="2"/>
</dbReference>
<dbReference type="InterPro" id="IPR027417">
    <property type="entry name" value="P-loop_NTPase"/>
</dbReference>
<dbReference type="GO" id="GO:0005524">
    <property type="term" value="F:ATP binding"/>
    <property type="evidence" value="ECO:0007669"/>
    <property type="project" value="UniProtKB-KW"/>
</dbReference>
<keyword evidence="7" id="KW-0547">Nucleotide-binding</keyword>
<dbReference type="CDD" id="cd03215">
    <property type="entry name" value="ABC_Carb_Monos_II"/>
    <property type="match status" value="1"/>
</dbReference>
<dbReference type="Proteomes" id="UP000275394">
    <property type="component" value="Unassembled WGS sequence"/>
</dbReference>
<keyword evidence="5" id="KW-0762">Sugar transport</keyword>
<dbReference type="Gene3D" id="3.40.50.300">
    <property type="entry name" value="P-loop containing nucleotide triphosphate hydrolases"/>
    <property type="match status" value="2"/>
</dbReference>
<evidence type="ECO:0000256" key="10">
    <source>
        <dbReference type="ARBA" id="ARBA00023136"/>
    </source>
</evidence>
<keyword evidence="4" id="KW-1003">Cell membrane</keyword>
<keyword evidence="8 12" id="KW-0067">ATP-binding</keyword>
<dbReference type="Pfam" id="PF00005">
    <property type="entry name" value="ABC_tran"/>
    <property type="match status" value="2"/>
</dbReference>
<dbReference type="SUPFAM" id="SSF52540">
    <property type="entry name" value="P-loop containing nucleoside triphosphate hydrolases"/>
    <property type="match status" value="2"/>
</dbReference>
<evidence type="ECO:0000256" key="4">
    <source>
        <dbReference type="ARBA" id="ARBA00022475"/>
    </source>
</evidence>
<evidence type="ECO:0000256" key="1">
    <source>
        <dbReference type="ARBA" id="ARBA00004202"/>
    </source>
</evidence>
<gene>
    <name evidence="12" type="ORF">EDC56_2096</name>
</gene>
<keyword evidence="13" id="KW-1185">Reference proteome</keyword>
<keyword evidence="3" id="KW-0813">Transport</keyword>
<evidence type="ECO:0000256" key="3">
    <source>
        <dbReference type="ARBA" id="ARBA00022448"/>
    </source>
</evidence>
<accession>A0A3N2DPL8</accession>
<reference evidence="12 13" key="1">
    <citation type="submission" date="2018-11" db="EMBL/GenBank/DDBJ databases">
        <title>Genomic Encyclopedia of Type Strains, Phase IV (KMG-IV): sequencing the most valuable type-strain genomes for metagenomic binning, comparative biology and taxonomic classification.</title>
        <authorList>
            <person name="Goeker M."/>
        </authorList>
    </citation>
    <scope>NUCLEOTIDE SEQUENCE [LARGE SCALE GENOMIC DNA]</scope>
    <source>
        <strain evidence="12 13">DSM 100316</strain>
    </source>
</reference>
<dbReference type="InterPro" id="IPR003439">
    <property type="entry name" value="ABC_transporter-like_ATP-bd"/>
</dbReference>
<evidence type="ECO:0000256" key="6">
    <source>
        <dbReference type="ARBA" id="ARBA00022737"/>
    </source>
</evidence>
<keyword evidence="10" id="KW-0472">Membrane</keyword>
<dbReference type="CDD" id="cd03216">
    <property type="entry name" value="ABC_Carb_Monos_I"/>
    <property type="match status" value="1"/>
</dbReference>
<dbReference type="RefSeq" id="WP_123712421.1">
    <property type="nucleotide sequence ID" value="NZ_RKHR01000004.1"/>
</dbReference>
<evidence type="ECO:0000259" key="11">
    <source>
        <dbReference type="PROSITE" id="PS50893"/>
    </source>
</evidence>
<evidence type="ECO:0000256" key="2">
    <source>
        <dbReference type="ARBA" id="ARBA00004533"/>
    </source>
</evidence>
<dbReference type="InterPro" id="IPR017871">
    <property type="entry name" value="ABC_transporter-like_CS"/>
</dbReference>
<dbReference type="GO" id="GO:0016887">
    <property type="term" value="F:ATP hydrolysis activity"/>
    <property type="evidence" value="ECO:0007669"/>
    <property type="project" value="InterPro"/>
</dbReference>
<evidence type="ECO:0000313" key="13">
    <source>
        <dbReference type="Proteomes" id="UP000275394"/>
    </source>
</evidence>
<protein>
    <submittedName>
        <fullName evidence="12">Ribose ABC transporter ATP-binding protein</fullName>
    </submittedName>
</protein>
<dbReference type="PANTHER" id="PTHR43790">
    <property type="entry name" value="CARBOHYDRATE TRANSPORT ATP-BINDING PROTEIN MG119-RELATED"/>
    <property type="match status" value="1"/>
</dbReference>
<dbReference type="InterPro" id="IPR003593">
    <property type="entry name" value="AAA+_ATPase"/>
</dbReference>
<dbReference type="GO" id="GO:0005886">
    <property type="term" value="C:plasma membrane"/>
    <property type="evidence" value="ECO:0007669"/>
    <property type="project" value="UniProtKB-SubCell"/>
</dbReference>
<feature type="domain" description="ABC transporter" evidence="11">
    <location>
        <begin position="254"/>
        <end position="496"/>
    </location>
</feature>
<dbReference type="FunFam" id="3.40.50.300:FF:000126">
    <property type="entry name" value="Galactose/methyl galactoside import ATP-binding protein MglA"/>
    <property type="match status" value="1"/>
</dbReference>
<sequence>MSEPILVLSDVVKTFPGVRALDEARLHVYPGEVMALMGENGAGKSTLMKVITGIYTCDSGEIEHRGERVSFDGPRQSQAAGISIIHQELNLISELSITENIFLGRELTNRFGKIQWRQMHAAAAKLLSRLNVDHDPAMLVGELSMGQQQMVEIAKALSFECNVIIMDEPTDALTEKESVALFKVIDQLRRDGCGIVYISHRLKEIFEICDRVTVLRDGQFIAESLISELDEDDLIEQMVGRKLEEQYPRVDHHMYETALTVEGLSGQGLHDISFNLHRGEILGICGLMGSGRTELVKTLYGARDFTEGHMLLNGELYRARTPREAIREGVAYISEDRKGDGLVLGLSVAENMSLSSLSKFCGRGGRIDTLAERAAVEEYVNAFRVKTPGIDEVIGNLSGGNQQKVSIARGLMTAPKILILDEPTRGVDVGAKKDIYELINEFKGQGLAIILVSSEMPEIIGMSDRILVMHEGRISGEFTADASQEELLAAAVKSAA</sequence>
<dbReference type="FunFam" id="3.40.50.300:FF:000127">
    <property type="entry name" value="Ribose import ATP-binding protein RbsA"/>
    <property type="match status" value="1"/>
</dbReference>
<name>A0A3N2DPL8_9GAMM</name>
<proteinExistence type="predicted"/>
<dbReference type="PANTHER" id="PTHR43790:SF3">
    <property type="entry name" value="D-ALLOSE IMPORT ATP-BINDING PROTEIN ALSA-RELATED"/>
    <property type="match status" value="1"/>
</dbReference>
<comment type="caution">
    <text evidence="12">The sequence shown here is derived from an EMBL/GenBank/DDBJ whole genome shotgun (WGS) entry which is preliminary data.</text>
</comment>
<dbReference type="EMBL" id="RKHR01000004">
    <property type="protein sequence ID" value="ROS01652.1"/>
    <property type="molecule type" value="Genomic_DNA"/>
</dbReference>
<dbReference type="PROSITE" id="PS00211">
    <property type="entry name" value="ABC_TRANSPORTER_1"/>
    <property type="match status" value="1"/>
</dbReference>
<comment type="subcellular location">
    <subcellularLocation>
        <location evidence="2">Cell inner membrane</location>
    </subcellularLocation>
    <subcellularLocation>
        <location evidence="1">Cell membrane</location>
        <topology evidence="1">Peripheral membrane protein</topology>
    </subcellularLocation>
</comment>
<dbReference type="InterPro" id="IPR050107">
    <property type="entry name" value="ABC_carbohydrate_import_ATPase"/>
</dbReference>
<evidence type="ECO:0000256" key="5">
    <source>
        <dbReference type="ARBA" id="ARBA00022597"/>
    </source>
</evidence>
<dbReference type="SMART" id="SM00382">
    <property type="entry name" value="AAA"/>
    <property type="match status" value="2"/>
</dbReference>
<keyword evidence="6" id="KW-0677">Repeat</keyword>
<evidence type="ECO:0000256" key="9">
    <source>
        <dbReference type="ARBA" id="ARBA00022967"/>
    </source>
</evidence>
<evidence type="ECO:0000313" key="12">
    <source>
        <dbReference type="EMBL" id="ROS01652.1"/>
    </source>
</evidence>
<evidence type="ECO:0000256" key="7">
    <source>
        <dbReference type="ARBA" id="ARBA00022741"/>
    </source>
</evidence>
<evidence type="ECO:0000256" key="8">
    <source>
        <dbReference type="ARBA" id="ARBA00022840"/>
    </source>
</evidence>
<dbReference type="OrthoDB" id="9776369at2"/>
<keyword evidence="9" id="KW-1278">Translocase</keyword>
<dbReference type="AlphaFoldDB" id="A0A3N2DPL8"/>